<evidence type="ECO:0000313" key="2">
    <source>
        <dbReference type="Proteomes" id="UP000298663"/>
    </source>
</evidence>
<comment type="caution">
    <text evidence="1">The sequence shown here is derived from an EMBL/GenBank/DDBJ whole genome shotgun (WGS) entry which is preliminary data.</text>
</comment>
<proteinExistence type="predicted"/>
<sequence length="241" mass="27425">MDSLPHNFISSAIHLASRSSLSEFSFLDSNLWKSVAENYVYKCKYYEVIVGANSLDITASIYSKESFRWCSLQGFKAAITPYTRVSMVSVCWSVTQRHEPLVTGTADLQLLVQCLKRLPIAVLSTSKYVKLEDLENAAFLLEIPARQISIGAATPGLLNYHLLENPNLIEVHVYRMSTRVFLWKLTESWKRGVKQELLEEIPETKKSLEDQGFKFIKKSNFYIWSAHITGVTGKSICFFAH</sequence>
<dbReference type="EMBL" id="AZBU02000002">
    <property type="protein sequence ID" value="TKR95772.1"/>
    <property type="molecule type" value="Genomic_DNA"/>
</dbReference>
<reference evidence="1 2" key="2">
    <citation type="journal article" date="2019" name="G3 (Bethesda)">
        <title>Hybrid Assembly of the Genome of the Entomopathogenic Nematode Steinernema carpocapsae Identifies the X-Chromosome.</title>
        <authorList>
            <person name="Serra L."/>
            <person name="Macchietto M."/>
            <person name="Macias-Munoz A."/>
            <person name="McGill C.J."/>
            <person name="Rodriguez I.M."/>
            <person name="Rodriguez B."/>
            <person name="Murad R."/>
            <person name="Mortazavi A."/>
        </authorList>
    </citation>
    <scope>NUCLEOTIDE SEQUENCE [LARGE SCALE GENOMIC DNA]</scope>
    <source>
        <strain evidence="1 2">ALL</strain>
    </source>
</reference>
<dbReference type="Proteomes" id="UP000298663">
    <property type="component" value="Unassembled WGS sequence"/>
</dbReference>
<evidence type="ECO:0000313" key="1">
    <source>
        <dbReference type="EMBL" id="TKR95772.1"/>
    </source>
</evidence>
<keyword evidence="2" id="KW-1185">Reference proteome</keyword>
<organism evidence="1 2">
    <name type="scientific">Steinernema carpocapsae</name>
    <name type="common">Entomopathogenic nematode</name>
    <dbReference type="NCBI Taxonomy" id="34508"/>
    <lineage>
        <taxon>Eukaryota</taxon>
        <taxon>Metazoa</taxon>
        <taxon>Ecdysozoa</taxon>
        <taxon>Nematoda</taxon>
        <taxon>Chromadorea</taxon>
        <taxon>Rhabditida</taxon>
        <taxon>Tylenchina</taxon>
        <taxon>Panagrolaimomorpha</taxon>
        <taxon>Strongyloidoidea</taxon>
        <taxon>Steinernematidae</taxon>
        <taxon>Steinernema</taxon>
    </lineage>
</organism>
<gene>
    <name evidence="1" type="ORF">L596_009896</name>
</gene>
<dbReference type="AlphaFoldDB" id="A0A4U5PGP3"/>
<accession>A0A4U5PGP3</accession>
<protein>
    <submittedName>
        <fullName evidence="1">Uncharacterized protein</fullName>
    </submittedName>
</protein>
<name>A0A4U5PGP3_STECR</name>
<reference evidence="1 2" key="1">
    <citation type="journal article" date="2015" name="Genome Biol.">
        <title>Comparative genomics of Steinernema reveals deeply conserved gene regulatory networks.</title>
        <authorList>
            <person name="Dillman A.R."/>
            <person name="Macchietto M."/>
            <person name="Porter C.F."/>
            <person name="Rogers A."/>
            <person name="Williams B."/>
            <person name="Antoshechkin I."/>
            <person name="Lee M.M."/>
            <person name="Goodwin Z."/>
            <person name="Lu X."/>
            <person name="Lewis E.E."/>
            <person name="Goodrich-Blair H."/>
            <person name="Stock S.P."/>
            <person name="Adams B.J."/>
            <person name="Sternberg P.W."/>
            <person name="Mortazavi A."/>
        </authorList>
    </citation>
    <scope>NUCLEOTIDE SEQUENCE [LARGE SCALE GENOMIC DNA]</scope>
    <source>
        <strain evidence="1 2">ALL</strain>
    </source>
</reference>